<dbReference type="PROSITE" id="PS50005">
    <property type="entry name" value="TPR"/>
    <property type="match status" value="1"/>
</dbReference>
<dbReference type="GO" id="GO:0003677">
    <property type="term" value="F:DNA binding"/>
    <property type="evidence" value="ECO:0007669"/>
    <property type="project" value="UniProtKB-KW"/>
</dbReference>
<dbReference type="SUPFAM" id="SSF46894">
    <property type="entry name" value="C-terminal effector domain of the bipartite response regulators"/>
    <property type="match status" value="1"/>
</dbReference>
<feature type="domain" description="OmpR/PhoB-type" evidence="3">
    <location>
        <begin position="17"/>
        <end position="86"/>
    </location>
</feature>
<keyword evidence="5" id="KW-1185">Reference proteome</keyword>
<dbReference type="PANTHER" id="PTHR35807:SF1">
    <property type="entry name" value="TRANSCRIPTIONAL REGULATOR REDD"/>
    <property type="match status" value="1"/>
</dbReference>
<dbReference type="InterPro" id="IPR019734">
    <property type="entry name" value="TPR_rpt"/>
</dbReference>
<keyword evidence="2" id="KW-0802">TPR repeat</keyword>
<dbReference type="EMBL" id="FNVT01000027">
    <property type="protein sequence ID" value="SEH02556.1"/>
    <property type="molecule type" value="Genomic_DNA"/>
</dbReference>
<name>A0A1H6F019_9ACTN</name>
<dbReference type="InterPro" id="IPR011990">
    <property type="entry name" value="TPR-like_helical_dom_sf"/>
</dbReference>
<dbReference type="InterPro" id="IPR041617">
    <property type="entry name" value="TPR_MalT"/>
</dbReference>
<proteinExistence type="predicted"/>
<dbReference type="InterPro" id="IPR051677">
    <property type="entry name" value="AfsR-DnrI-RedD_regulator"/>
</dbReference>
<dbReference type="InterPro" id="IPR036388">
    <property type="entry name" value="WH-like_DNA-bd_sf"/>
</dbReference>
<sequence length="396" mass="42764">MDIRVLGPVEVCEGGAQIPIEGAQQQCVLGLLAAYKGSYVPVDRLIEALWEDDPPKTAKTIVQLKVSQLRKTLGGRISSTTAGYSLAGAWFTLNEPRPAIRHCEQAAELYERIGWKTGVLVASSNLVVAGDLHEGAGQYEHIVRLWEAHDPSRLPALLENFAIKLMWVGLAGQALERQERAVRLREESDDPQPQGWRGRSYSILGDIHLALGDLDAAMDAFDRALEQAEGGELAAALSSAALVAQARGDGDGAADLARRAVAVAASGGMVREYEEARSTLAKVDASTAIGERIRVLRDVLDYYRDRTYPYIEVRARVWLIEVLLAGGLPDEAAELAREACAAAAAHGLRRLEGQALTLLARAEPPGAEHARRAAELHRAHGHRLDEAAARAALDHA</sequence>
<evidence type="ECO:0000313" key="5">
    <source>
        <dbReference type="Proteomes" id="UP000236732"/>
    </source>
</evidence>
<dbReference type="GO" id="GO:0006355">
    <property type="term" value="P:regulation of DNA-templated transcription"/>
    <property type="evidence" value="ECO:0007669"/>
    <property type="project" value="InterPro"/>
</dbReference>
<accession>A0A1H6F019</accession>
<dbReference type="AlphaFoldDB" id="A0A1H6F019"/>
<feature type="repeat" description="TPR" evidence="2">
    <location>
        <begin position="198"/>
        <end position="231"/>
    </location>
</feature>
<evidence type="ECO:0000256" key="2">
    <source>
        <dbReference type="PROSITE-ProRule" id="PRU00339"/>
    </source>
</evidence>
<protein>
    <submittedName>
        <fullName evidence="4">Transcriptional regulatory protein, C terminal</fullName>
    </submittedName>
</protein>
<evidence type="ECO:0000313" key="4">
    <source>
        <dbReference type="EMBL" id="SEH02556.1"/>
    </source>
</evidence>
<dbReference type="SUPFAM" id="SSF48452">
    <property type="entry name" value="TPR-like"/>
    <property type="match status" value="1"/>
</dbReference>
<evidence type="ECO:0000259" key="3">
    <source>
        <dbReference type="SMART" id="SM00862"/>
    </source>
</evidence>
<dbReference type="SMART" id="SM00862">
    <property type="entry name" value="Trans_reg_C"/>
    <property type="match status" value="1"/>
</dbReference>
<dbReference type="SMART" id="SM00028">
    <property type="entry name" value="TPR"/>
    <property type="match status" value="3"/>
</dbReference>
<dbReference type="Gene3D" id="1.10.10.10">
    <property type="entry name" value="Winged helix-like DNA-binding domain superfamily/Winged helix DNA-binding domain"/>
    <property type="match status" value="1"/>
</dbReference>
<evidence type="ECO:0000256" key="1">
    <source>
        <dbReference type="ARBA" id="ARBA00023125"/>
    </source>
</evidence>
<dbReference type="Gene3D" id="1.25.40.10">
    <property type="entry name" value="Tetratricopeptide repeat domain"/>
    <property type="match status" value="1"/>
</dbReference>
<dbReference type="Pfam" id="PF17874">
    <property type="entry name" value="TPR_MalT"/>
    <property type="match status" value="1"/>
</dbReference>
<dbReference type="GO" id="GO:0000160">
    <property type="term" value="P:phosphorelay signal transduction system"/>
    <property type="evidence" value="ECO:0007669"/>
    <property type="project" value="InterPro"/>
</dbReference>
<dbReference type="OrthoDB" id="3543649at2"/>
<dbReference type="RefSeq" id="WP_103963585.1">
    <property type="nucleotide sequence ID" value="NZ_FNVT01000027.1"/>
</dbReference>
<dbReference type="InterPro" id="IPR016032">
    <property type="entry name" value="Sig_transdc_resp-reg_C-effctor"/>
</dbReference>
<dbReference type="Proteomes" id="UP000236732">
    <property type="component" value="Unassembled WGS sequence"/>
</dbReference>
<organism evidence="4 5">
    <name type="scientific">Nonomuraea solani</name>
    <dbReference type="NCBI Taxonomy" id="1144553"/>
    <lineage>
        <taxon>Bacteria</taxon>
        <taxon>Bacillati</taxon>
        <taxon>Actinomycetota</taxon>
        <taxon>Actinomycetes</taxon>
        <taxon>Streptosporangiales</taxon>
        <taxon>Streptosporangiaceae</taxon>
        <taxon>Nonomuraea</taxon>
    </lineage>
</organism>
<reference evidence="4 5" key="1">
    <citation type="submission" date="2016-10" db="EMBL/GenBank/DDBJ databases">
        <authorList>
            <person name="de Groot N.N."/>
        </authorList>
    </citation>
    <scope>NUCLEOTIDE SEQUENCE [LARGE SCALE GENOMIC DNA]</scope>
    <source>
        <strain evidence="4 5">CGMCC 4.7037</strain>
    </source>
</reference>
<keyword evidence="1" id="KW-0238">DNA-binding</keyword>
<dbReference type="PANTHER" id="PTHR35807">
    <property type="entry name" value="TRANSCRIPTIONAL REGULATOR REDD-RELATED"/>
    <property type="match status" value="1"/>
</dbReference>
<gene>
    <name evidence="4" type="ORF">SAMN05444920_12794</name>
</gene>
<dbReference type="InterPro" id="IPR001867">
    <property type="entry name" value="OmpR/PhoB-type_DNA-bd"/>
</dbReference>